<feature type="transmembrane region" description="Helical" evidence="8">
    <location>
        <begin position="356"/>
        <end position="373"/>
    </location>
</feature>
<keyword evidence="6 8" id="KW-1133">Transmembrane helix</keyword>
<comment type="subcellular location">
    <subcellularLocation>
        <location evidence="1">Cell membrane</location>
        <topology evidence="1">Multi-pass membrane protein</topology>
    </subcellularLocation>
</comment>
<dbReference type="Proteomes" id="UP001247542">
    <property type="component" value="Unassembled WGS sequence"/>
</dbReference>
<evidence type="ECO:0000313" key="10">
    <source>
        <dbReference type="Proteomes" id="UP001247542"/>
    </source>
</evidence>
<dbReference type="EMBL" id="JASXSX010000002">
    <property type="protein sequence ID" value="MDT3767805.1"/>
    <property type="molecule type" value="Genomic_DNA"/>
</dbReference>
<comment type="caution">
    <text evidence="9">The sequence shown here is derived from an EMBL/GenBank/DDBJ whole genome shotgun (WGS) entry which is preliminary data.</text>
</comment>
<name>A0ABU3IBQ5_9ACTO</name>
<feature type="transmembrane region" description="Helical" evidence="8">
    <location>
        <begin position="126"/>
        <end position="145"/>
    </location>
</feature>
<evidence type="ECO:0000256" key="2">
    <source>
        <dbReference type="ARBA" id="ARBA00005658"/>
    </source>
</evidence>
<sequence>MSLSEEDKTILANEFEPTEQETQEAAEIIEASKRKVENEIPEGISRRVFYPSVIILVALVALALIIPTGFNTAISWLSTHVINNLSWYYVLVATGFVGFAAVLAFSRFGDIKLGRDDEEPEYSRGAWFSMLFAAGMGIGLVFYGAGEPLSHFAAPRPGVTGSPAILAREAVSATYLHWGLHAWSIYVIVGLAIAYAHFRRNRPVSIRWTLEPVMGEKRVRGAFGDVIDTVASIGTILGIATSLGFGVNQVAAGMEYLWGFNATRTVLVILVIVISGLAALSVASGLDNGIRLLSNTNLILAGLLAFAVAALGPTVFILSEFVQTIGMYLSNFLEMAFQTLPFQGVDGSTWLTSWTTYYWGWWMSWSPFVGIFIARISKGRTIREFIIGVIAVPTLVTFLWFAVMGGNALAQELFSGNSLIGPDGVDINTVLFHSFEALPGAPILSGVAMILVTIFFVTSSDSGSYVLSMLSTAGNPNPPLYVRLTWATMAGLVTATLLGTSDSETGMAALQSLAILSALPFSFVMIGMCQGLWKSLSAEHRFHERQMKELRRKMLVETISEQVTQDLEDGAEQRRTKWSSSPIPIAPEIVSVIRRHRKRRKGDTNHSNK</sequence>
<feature type="transmembrane region" description="Helical" evidence="8">
    <location>
        <begin position="86"/>
        <end position="105"/>
    </location>
</feature>
<dbReference type="InterPro" id="IPR000060">
    <property type="entry name" value="BCCT_transptr"/>
</dbReference>
<dbReference type="NCBIfam" id="TIGR00842">
    <property type="entry name" value="bcct"/>
    <property type="match status" value="1"/>
</dbReference>
<evidence type="ECO:0000256" key="4">
    <source>
        <dbReference type="ARBA" id="ARBA00022475"/>
    </source>
</evidence>
<keyword evidence="5 8" id="KW-0812">Transmembrane</keyword>
<reference evidence="9 10" key="1">
    <citation type="submission" date="2023-06" db="EMBL/GenBank/DDBJ databases">
        <title>Draft genome sequence of Gleimia hominis type strain CCUG 57540T.</title>
        <authorList>
            <person name="Salva-Serra F."/>
            <person name="Cardew S."/>
            <person name="Jensie Markopoulos S."/>
            <person name="Ohlen M."/>
            <person name="Inganas E."/>
            <person name="Svensson-Stadler L."/>
            <person name="Moore E.R.B."/>
        </authorList>
    </citation>
    <scope>NUCLEOTIDE SEQUENCE [LARGE SCALE GENOMIC DNA]</scope>
    <source>
        <strain evidence="9 10">CCUG 57540</strain>
    </source>
</reference>
<evidence type="ECO:0000313" key="9">
    <source>
        <dbReference type="EMBL" id="MDT3767805.1"/>
    </source>
</evidence>
<feature type="transmembrane region" description="Helical" evidence="8">
    <location>
        <begin position="385"/>
        <end position="403"/>
    </location>
</feature>
<keyword evidence="10" id="KW-1185">Reference proteome</keyword>
<keyword evidence="7 8" id="KW-0472">Membrane</keyword>
<dbReference type="RefSeq" id="WP_313273876.1">
    <property type="nucleotide sequence ID" value="NZ_JASXSX010000002.1"/>
</dbReference>
<evidence type="ECO:0000256" key="5">
    <source>
        <dbReference type="ARBA" id="ARBA00022692"/>
    </source>
</evidence>
<proteinExistence type="inferred from homology"/>
<feature type="transmembrane region" description="Helical" evidence="8">
    <location>
        <begin position="510"/>
        <end position="533"/>
    </location>
</feature>
<evidence type="ECO:0000256" key="1">
    <source>
        <dbReference type="ARBA" id="ARBA00004651"/>
    </source>
</evidence>
<feature type="transmembrane region" description="Helical" evidence="8">
    <location>
        <begin position="440"/>
        <end position="459"/>
    </location>
</feature>
<feature type="transmembrane region" description="Helical" evidence="8">
    <location>
        <begin position="219"/>
        <end position="245"/>
    </location>
</feature>
<evidence type="ECO:0000256" key="7">
    <source>
        <dbReference type="ARBA" id="ARBA00023136"/>
    </source>
</evidence>
<dbReference type="Pfam" id="PF02028">
    <property type="entry name" value="BCCT"/>
    <property type="match status" value="1"/>
</dbReference>
<keyword evidence="4" id="KW-1003">Cell membrane</keyword>
<protein>
    <submittedName>
        <fullName evidence="9">BCCT family transporter</fullName>
    </submittedName>
</protein>
<gene>
    <name evidence="9" type="ORF">QS713_07000</name>
</gene>
<organism evidence="9 10">
    <name type="scientific">Gleimia hominis</name>
    <dbReference type="NCBI Taxonomy" id="595468"/>
    <lineage>
        <taxon>Bacteria</taxon>
        <taxon>Bacillati</taxon>
        <taxon>Actinomycetota</taxon>
        <taxon>Actinomycetes</taxon>
        <taxon>Actinomycetales</taxon>
        <taxon>Actinomycetaceae</taxon>
        <taxon>Gleimia</taxon>
    </lineage>
</organism>
<evidence type="ECO:0000256" key="8">
    <source>
        <dbReference type="SAM" id="Phobius"/>
    </source>
</evidence>
<evidence type="ECO:0000256" key="6">
    <source>
        <dbReference type="ARBA" id="ARBA00022989"/>
    </source>
</evidence>
<feature type="transmembrane region" description="Helical" evidence="8">
    <location>
        <begin position="265"/>
        <end position="286"/>
    </location>
</feature>
<feature type="transmembrane region" description="Helical" evidence="8">
    <location>
        <begin position="480"/>
        <end position="498"/>
    </location>
</feature>
<feature type="transmembrane region" description="Helical" evidence="8">
    <location>
        <begin position="48"/>
        <end position="66"/>
    </location>
</feature>
<dbReference type="PANTHER" id="PTHR30047">
    <property type="entry name" value="HIGH-AFFINITY CHOLINE TRANSPORT PROTEIN-RELATED"/>
    <property type="match status" value="1"/>
</dbReference>
<feature type="transmembrane region" description="Helical" evidence="8">
    <location>
        <begin position="178"/>
        <end position="198"/>
    </location>
</feature>
<keyword evidence="3" id="KW-0813">Transport</keyword>
<comment type="similarity">
    <text evidence="2">Belongs to the BCCT transporter (TC 2.A.15) family.</text>
</comment>
<accession>A0ABU3IBQ5</accession>
<feature type="transmembrane region" description="Helical" evidence="8">
    <location>
        <begin position="298"/>
        <end position="319"/>
    </location>
</feature>
<evidence type="ECO:0000256" key="3">
    <source>
        <dbReference type="ARBA" id="ARBA00022448"/>
    </source>
</evidence>
<dbReference type="PANTHER" id="PTHR30047:SF7">
    <property type="entry name" value="HIGH-AFFINITY CHOLINE TRANSPORT PROTEIN"/>
    <property type="match status" value="1"/>
</dbReference>